<evidence type="ECO:0000313" key="2">
    <source>
        <dbReference type="Proteomes" id="UP000000876"/>
    </source>
</evidence>
<dbReference type="InterPro" id="IPR055992">
    <property type="entry name" value="DUF7570"/>
</dbReference>
<dbReference type="EMBL" id="AY303349">
    <property type="protein sequence ID" value="AAP75976.1"/>
    <property type="molecule type" value="Genomic_DNA"/>
</dbReference>
<dbReference type="Proteomes" id="UP000000876">
    <property type="component" value="Segment"/>
</dbReference>
<reference evidence="1 2" key="1">
    <citation type="journal article" date="2001" name="J. Bacteriol.">
        <title>Phylogeny of the major head and tail genes of the wide-ranging T4-type bacteriophages.</title>
        <authorList>
            <person name="Tetart F."/>
            <person name="Desplats C."/>
            <person name="Kutateladze M."/>
            <person name="Monod C."/>
            <person name="Ackermann H.W."/>
            <person name="Krisch H.M."/>
        </authorList>
    </citation>
    <scope>NUCLEOTIDE SEQUENCE [LARGE SCALE GENOMIC DNA]</scope>
</reference>
<evidence type="ECO:0000313" key="1">
    <source>
        <dbReference type="EMBL" id="AAP75976.1"/>
    </source>
</evidence>
<keyword evidence="2" id="KW-1185">Reference proteome</keyword>
<dbReference type="KEGG" id="vg:1494190"/>
<name>Q7Y569_BPR69</name>
<organism evidence="1 2">
    <name type="scientific">Escherichia phage RB69</name>
    <name type="common">Bacteriophage RB69</name>
    <dbReference type="NCBI Taxonomy" id="12353"/>
    <lineage>
        <taxon>Viruses</taxon>
        <taxon>Duplodnaviria</taxon>
        <taxon>Heunggongvirae</taxon>
        <taxon>Uroviricota</taxon>
        <taxon>Caudoviricetes</taxon>
        <taxon>Pantevenvirales</taxon>
        <taxon>Straboviridae</taxon>
        <taxon>Tevenvirinae</taxon>
        <taxon>Mosigvirus</taxon>
        <taxon>Mosigvirus RB69</taxon>
    </lineage>
</organism>
<gene>
    <name evidence="1" type="primary">55.2</name>
</gene>
<dbReference type="PIRSF" id="PIRSF004270">
    <property type="entry name" value="UCP004270"/>
    <property type="match status" value="1"/>
</dbReference>
<proteinExistence type="predicted"/>
<dbReference type="RefSeq" id="NP_861764.1">
    <property type="nucleotide sequence ID" value="NC_004928.1"/>
</dbReference>
<reference evidence="1 2" key="2">
    <citation type="submission" date="2003-05" db="EMBL/GenBank/DDBJ databases">
        <title>Enterobacteria phage RB69 complete genome.</title>
        <authorList>
            <person name="Petrov V."/>
            <person name="Nolan J."/>
            <person name="Chin D."/>
            <person name="Letarov A."/>
            <person name="Krisch H.M."/>
            <person name="Karam J.D."/>
        </authorList>
    </citation>
    <scope>NUCLEOTIDE SEQUENCE [LARGE SCALE GENOMIC DNA]</scope>
</reference>
<protein>
    <submittedName>
        <fullName evidence="1">Uncharacterized protein 55.2</fullName>
    </submittedName>
</protein>
<accession>Q7Y569</accession>
<organismHost>
    <name type="scientific">Escherichia coli</name>
    <dbReference type="NCBI Taxonomy" id="562"/>
</organismHost>
<sequence>MSTKIKSVVNSFAFDKVVALLESGNIVTPQVLDAWEFPSLWKSCKNTDQKIGRNSIREIRVQYILSEFDGAAFGVESKAYQKHEISEKTIRSMKNQRKKKFADLKIVKAVK</sequence>
<dbReference type="InterPro" id="IPR016409">
    <property type="entry name" value="Phage_T4_Gp55.2"/>
</dbReference>
<dbReference type="Pfam" id="PF24454">
    <property type="entry name" value="DUF7570"/>
    <property type="match status" value="1"/>
</dbReference>
<dbReference type="OrthoDB" id="17796at10239"/>
<dbReference type="GeneID" id="1494190"/>